<dbReference type="SMART" id="SM00060">
    <property type="entry name" value="FN3"/>
    <property type="match status" value="2"/>
</dbReference>
<dbReference type="InterPro" id="IPR003961">
    <property type="entry name" value="FN3_dom"/>
</dbReference>
<gene>
    <name evidence="5" type="ORF">FNW11_05980</name>
</gene>
<dbReference type="SUPFAM" id="SSF49899">
    <property type="entry name" value="Concanavalin A-like lectins/glucanases"/>
    <property type="match status" value="2"/>
</dbReference>
<dbReference type="Gene3D" id="2.60.40.1080">
    <property type="match status" value="2"/>
</dbReference>
<keyword evidence="3" id="KW-0456">Lyase</keyword>
<dbReference type="Gene3D" id="2.60.120.200">
    <property type="match status" value="2"/>
</dbReference>
<protein>
    <submittedName>
        <fullName evidence="5">T9SS type A sorting domain-containing protein</fullName>
    </submittedName>
</protein>
<dbReference type="PANTHER" id="PTHR42535:SF2">
    <property type="entry name" value="CHROMOSOME UNDETERMINED SCAFFOLD_146, WHOLE GENOME SHOTGUN SEQUENCE"/>
    <property type="match status" value="1"/>
</dbReference>
<dbReference type="GO" id="GO:0042597">
    <property type="term" value="C:periplasmic space"/>
    <property type="evidence" value="ECO:0007669"/>
    <property type="project" value="InterPro"/>
</dbReference>
<dbReference type="InterPro" id="IPR006558">
    <property type="entry name" value="LamG-like"/>
</dbReference>
<accession>A0A553BSQ3</accession>
<dbReference type="RefSeq" id="WP_144064652.1">
    <property type="nucleotide sequence ID" value="NZ_VJZL01000007.1"/>
</dbReference>
<dbReference type="NCBIfam" id="TIGR02601">
    <property type="entry name" value="autotrns_rpt"/>
    <property type="match status" value="1"/>
</dbReference>
<keyword evidence="2" id="KW-1015">Disulfide bond</keyword>
<dbReference type="Proteomes" id="UP000318669">
    <property type="component" value="Unassembled WGS sequence"/>
</dbReference>
<dbReference type="SUPFAM" id="SSF49265">
    <property type="entry name" value="Fibronectin type III"/>
    <property type="match status" value="3"/>
</dbReference>
<dbReference type="Gene3D" id="2.60.40.10">
    <property type="entry name" value="Immunoglobulins"/>
    <property type="match status" value="7"/>
</dbReference>
<dbReference type="GO" id="GO:0016020">
    <property type="term" value="C:membrane"/>
    <property type="evidence" value="ECO:0007669"/>
    <property type="project" value="InterPro"/>
</dbReference>
<feature type="domain" description="Fibronectin type-III" evidence="4">
    <location>
        <begin position="630"/>
        <end position="721"/>
    </location>
</feature>
<dbReference type="PROSITE" id="PS50853">
    <property type="entry name" value="FN3"/>
    <property type="match status" value="1"/>
</dbReference>
<dbReference type="SUPFAM" id="SSF48230">
    <property type="entry name" value="Chondroitin AC/alginate lyase"/>
    <property type="match status" value="1"/>
</dbReference>
<dbReference type="EMBL" id="VJZL01000007">
    <property type="protein sequence ID" value="TRX11278.1"/>
    <property type="molecule type" value="Genomic_DNA"/>
</dbReference>
<dbReference type="SUPFAM" id="SSF49373">
    <property type="entry name" value="Invasin/intimin cell-adhesion fragments"/>
    <property type="match status" value="1"/>
</dbReference>
<dbReference type="SUPFAM" id="SSF49313">
    <property type="entry name" value="Cadherin-like"/>
    <property type="match status" value="3"/>
</dbReference>
<dbReference type="GO" id="GO:0016829">
    <property type="term" value="F:lyase activity"/>
    <property type="evidence" value="ECO:0007669"/>
    <property type="project" value="UniProtKB-KW"/>
</dbReference>
<dbReference type="InterPro" id="IPR008964">
    <property type="entry name" value="Invasin/intimin_cell_adhesion"/>
</dbReference>
<dbReference type="Pfam" id="PF13385">
    <property type="entry name" value="Laminin_G_3"/>
    <property type="match status" value="2"/>
</dbReference>
<dbReference type="OrthoDB" id="1278616at2"/>
<dbReference type="Pfam" id="PF18962">
    <property type="entry name" value="Por_Secre_tail"/>
    <property type="match status" value="1"/>
</dbReference>
<dbReference type="Gene3D" id="1.50.10.100">
    <property type="entry name" value="Chondroitin AC/alginate lyase"/>
    <property type="match status" value="1"/>
</dbReference>
<dbReference type="InterPro" id="IPR036116">
    <property type="entry name" value="FN3_sf"/>
</dbReference>
<dbReference type="Pfam" id="PF05426">
    <property type="entry name" value="Alginate_lyase"/>
    <property type="match status" value="1"/>
</dbReference>
<dbReference type="InterPro" id="IPR013783">
    <property type="entry name" value="Ig-like_fold"/>
</dbReference>
<dbReference type="InterPro" id="IPR013320">
    <property type="entry name" value="ConA-like_dom_sf"/>
</dbReference>
<dbReference type="PANTHER" id="PTHR42535">
    <property type="entry name" value="OOKINETE PROTEIN, PUTATIVE-RELATED"/>
    <property type="match status" value="1"/>
</dbReference>
<keyword evidence="1" id="KW-0732">Signal</keyword>
<name>A0A553BSQ3_9FLAO</name>
<dbReference type="GO" id="GO:0005509">
    <property type="term" value="F:calcium ion binding"/>
    <property type="evidence" value="ECO:0007669"/>
    <property type="project" value="InterPro"/>
</dbReference>
<evidence type="ECO:0000313" key="6">
    <source>
        <dbReference type="Proteomes" id="UP000318669"/>
    </source>
</evidence>
<dbReference type="InterPro" id="IPR026444">
    <property type="entry name" value="Secre_tail"/>
</dbReference>
<dbReference type="InterPro" id="IPR013425">
    <property type="entry name" value="Autotrns_rpt"/>
</dbReference>
<proteinExistence type="predicted"/>
<dbReference type="InterPro" id="IPR015919">
    <property type="entry name" value="Cadherin-like_sf"/>
</dbReference>
<evidence type="ECO:0000313" key="5">
    <source>
        <dbReference type="EMBL" id="TRX11278.1"/>
    </source>
</evidence>
<reference evidence="5 6" key="1">
    <citation type="submission" date="2019-07" db="EMBL/GenBank/DDBJ databases">
        <title>Novel species of Flavobacterium.</title>
        <authorList>
            <person name="Liu Q."/>
            <person name="Xin Y.-H."/>
        </authorList>
    </citation>
    <scope>NUCLEOTIDE SEQUENCE [LARGE SCALE GENOMIC DNA]</scope>
    <source>
        <strain evidence="5 6">GSR22</strain>
    </source>
</reference>
<organism evidence="5 6">
    <name type="scientific">Flavobacterium gawalongense</name>
    <dbReference type="NCBI Taxonomy" id="2594432"/>
    <lineage>
        <taxon>Bacteria</taxon>
        <taxon>Pseudomonadati</taxon>
        <taxon>Bacteroidota</taxon>
        <taxon>Flavobacteriia</taxon>
        <taxon>Flavobacteriales</taxon>
        <taxon>Flavobacteriaceae</taxon>
        <taxon>Flavobacterium</taxon>
    </lineage>
</organism>
<dbReference type="GO" id="GO:0004553">
    <property type="term" value="F:hydrolase activity, hydrolyzing O-glycosyl compounds"/>
    <property type="evidence" value="ECO:0007669"/>
    <property type="project" value="UniProtKB-ARBA"/>
</dbReference>
<comment type="caution">
    <text evidence="5">The sequence shown here is derived from an EMBL/GenBank/DDBJ whole genome shotgun (WGS) entry which is preliminary data.</text>
</comment>
<evidence type="ECO:0000256" key="1">
    <source>
        <dbReference type="ARBA" id="ARBA00022729"/>
    </source>
</evidence>
<dbReference type="SMART" id="SM00560">
    <property type="entry name" value="LamGL"/>
    <property type="match status" value="2"/>
</dbReference>
<evidence type="ECO:0000259" key="4">
    <source>
        <dbReference type="PROSITE" id="PS50853"/>
    </source>
</evidence>
<dbReference type="GO" id="GO:0005975">
    <property type="term" value="P:carbohydrate metabolic process"/>
    <property type="evidence" value="ECO:0007669"/>
    <property type="project" value="UniProtKB-ARBA"/>
</dbReference>
<evidence type="ECO:0000256" key="3">
    <source>
        <dbReference type="ARBA" id="ARBA00023239"/>
    </source>
</evidence>
<dbReference type="Pfam" id="PF05345">
    <property type="entry name" value="He_PIG"/>
    <property type="match status" value="3"/>
</dbReference>
<dbReference type="InterPro" id="IPR008397">
    <property type="entry name" value="Alginate_lyase_dom"/>
</dbReference>
<dbReference type="NCBIfam" id="TIGR04183">
    <property type="entry name" value="Por_Secre_tail"/>
    <property type="match status" value="1"/>
</dbReference>
<evidence type="ECO:0000256" key="2">
    <source>
        <dbReference type="ARBA" id="ARBA00023157"/>
    </source>
</evidence>
<dbReference type="InterPro" id="IPR008929">
    <property type="entry name" value="Chondroitin_lyas"/>
</dbReference>
<sequence length="2841" mass="298846">MKKIYSIFLYGTLLLILGFTQQISAQQPFVHPGIPFTQTDLDQLKVNITKEPWLSAYNAFKSNYRSQLSYTPGAPQATVSRAPNLNNEQWKSDMIAIHNLAFMWWFTGDAAYAKKATDMLDAWAVTNTTWGGNESMLDIGDYVQYWATGAEILRYTYPGWTQANTDHVEKYFSQVLFPTSWVPYPLRDQNKGALQLKIALAAAVFCNDVTKFNQAVEVYRMDAGGGMRNSLPNGEVGDTGRDDHWRVQAAALAWGAEVAYKQNVDMFSELDNRVLAIGELYHKYAFDGATMTYIPFGGYASYWTSWGIQPGAVAGDMTNLIYSAYNVRKGIPTPNTDRMRAALGGAGGDFLYLKSSDTSTAVSLPPVYYPADHVQPVSNLTNIDIGNTGLASSASFNNGIWTLKAAGTSTSTAFSFNFKKVSGDAGLVVKVDNMSLTTGGCGVMLRESLAPGSAYWDLFLNATGGAGRHWQPKAPWWLKIERVNTRIFVYHSQDGVNWTNDGCWYSATGFPTNLYAGFYTLSNNTSAQNTATFSNVAFSQTAAAGSPEISSATTATATIGTPFSYNIIASASPSSYSASGLPAGLSVDTATGIISGTATELGQNEVTITATNASGTGTATLILTVINSEAPAAPTSALASIVNTTQIKLNWTASVNATSYSVKRSLTPGGTYTTIQTGITGTTFTDVAPTPEVNNYYVITALTGNNESGTSNEVFESVPPAIPGRPVATNHNDRISLTWDTALGASSYKVKRGTVSGGPYTTIATVSTNSYEDTNVTSGNPYYYVVSSVGTSQESGNSAEAFGVPGANSSVWSPTPLTTSLNLAANWVENTLPVNPAILTFKATTDSILTNDINDLIVSRLQFEAGADAYTISGNSLNLKNDLVNNSSNTQTLTTPLLLTDLLNVNSVANTALEGTISGTGSLMKSGTGILYVRGSNNVYSGNTTIFSGTLSAAGIGTGTASNPTAGPLGTGKIVMNGGALQATAGGDLNLYNDIEVLSERRSYMYEDVNSITLRGRLLGSGTLEHDGNDYAGLNLVGDNSEFTGTFISKLRSGKQRIRFGIPNSGSAKATWLLDANGIDCQSIGFSTGTLNFGALNGRGYIRVNAGGSPVISIGALNTYSSYGGTINANGSNVTVEKVGTGILEMWGNQAYGGTTTVKKGKLLINNSGTTGVFISPIIIEEGALGGFGLTQASATLGTGSGAGAILEPGFLKVGTLSVGALTLKADATYTPEINLGTAIGDQIKATSVNLLNSPVLAPISIAGTLTEGTNYTIIDNTGTLAINGTFKDLPEMSLVTIGGNNFRITYIGGTGNDVVLLDDRTVTVAITSVLEQTTLIGKPFSYTITAIKSPTSFNATGLPAGLSIDTASGIISGTPTVQGIFSVTLTASNETASNTKILSLKVLNTVVDGLIVAAGDAKNIIEWNPILNFSYNVKRSTTSGGPYTTVGTVTESKFTDTSITNGTAYYYVVSSIDSTGENPNSTEVKATPNIGQVTYLKFDELSGTRSIDSWGANHGTLNTTASRAEGRNGQALKLDGTSTSYATLPTGIVSTLADYSISAWVNMDALANWMRVFDFGTGTSKYMFLSAQAGTSGQVRFAIKNGGSEQGITYNYTVPLKTWTHFAITQSGSTCSMYINGALVASNTAITIKPSDLGSTNLNYLGKSQWNDPMFKGAIDEFKIYSRALTASEIAGSSVSQTITLNSIAQKVMGDDDFDLAATATSGLPVTYSSSNESVATIVNGKVHIVSTGTATITASQAGNSVYWPAPSQAKVLTVVITNDTQLTTLIGKPFTYTISNKALSNFTATGLPAGLSVDSVTGIISGTPTQFGAFSVTLTATNGSNTGSQIITLTVQNNVVSNVIVASGDAKNIIEWDPIQNFSYNIKRSTTSGGPYTTIGNTAGTKFTDTAISNGTIYYYVVSSIDGTTENSSSTEVVATPNIGQLTYLKFDEQSGTRAIDNWGANHGTLAATATRDTGKYSQSLKLDGTANAYATLPTGIVSTLTDFTISTWVRMDVKTTWMRAFDFGVSATAPTKYMFLTIQAGTNLMRYAIRNGGSEQQLTATYTLPLNTWTHFAITQTGSTCRMYINGALVATNTGVTIKPSTIGSTNQNYLGKSQFNDPLFKGSIDDFKIYSKALSASEIAESAKLSQTIALKATLQKEMADADFSPATATSGLAVSYTSSDTAVASIVDGKLHIIAPGTSTITASQAGNTDYNAAQTQTQVLTVVKKEQTISFASIGAKSISDADFDAGATASSGLPLTYSSSNTSVATIVDNKVHILSAGSAIITASQAGNDIYNAATSVSQPLTVNRTYYIDADRDGFGSTTSALFTVNVTPEGYATNNTDCNDSDATVHEPLQYYVDADKDGFGSTVTAMLCSSIAPEGYATNNTDCNDSDATVHEPLQYYVDADKDGFGSTVTAMLCSSVAPEGYATNNTDCNDSDATVHQPLQYYVDADKDGFGSTVTAMLCTSVAPQGYATNNTDCNDSDATVHQPIQYYVDADKDGFGSTVTAMLCSSVAPEGYATNNTDCNDSDATVHQPLQYYVDADKDGFGSSTTAMLCSSVAPEGYATNNTDCNDNQFLYADNDGDGLGSGNPVACGVTNHTDCDDTNAVQLTATIPNVYALNAAVDEKNTIYIGYGPTSLSITATPTGGTAPYTYTWSSNQTTPTIAVATAGMYTAVVTDAKGCQTTTSIVIKTINVQCGNSGDKVMVCHNGKEICVSSNSVQSHLDHGDKLGSCSTTAVSMVSKDISKVLISEENAAEDVTVYPNPVTTLLNVKVSEVHSGATLQLYNSLGMKVQSQALTTTSEVMSLERLPSGMYFLNITNGNETTVKKIIKE</sequence>